<reference evidence="3" key="1">
    <citation type="submission" date="2025-08" db="UniProtKB">
        <authorList>
            <consortium name="Ensembl"/>
        </authorList>
    </citation>
    <scope>IDENTIFICATION</scope>
</reference>
<sequence length="58" mass="6643">MAHGNQRELSRQKSMKKIQEQNKGKRKEDALSQNNMWLQRGSNNAAASQNIGPKKTYL</sequence>
<evidence type="ECO:0000313" key="3">
    <source>
        <dbReference type="Ensembl" id="ENSPTXP00000017410.1"/>
    </source>
</evidence>
<dbReference type="AlphaFoldDB" id="A0A670Z0A8"/>
<evidence type="ECO:0000256" key="1">
    <source>
        <dbReference type="SAM" id="MobiDB-lite"/>
    </source>
</evidence>
<evidence type="ECO:0000259" key="2">
    <source>
        <dbReference type="Pfam" id="PF04419"/>
    </source>
</evidence>
<organism evidence="3 4">
    <name type="scientific">Pseudonaja textilis</name>
    <name type="common">Eastern brown snake</name>
    <dbReference type="NCBI Taxonomy" id="8673"/>
    <lineage>
        <taxon>Eukaryota</taxon>
        <taxon>Metazoa</taxon>
        <taxon>Chordata</taxon>
        <taxon>Craniata</taxon>
        <taxon>Vertebrata</taxon>
        <taxon>Euteleostomi</taxon>
        <taxon>Lepidosauria</taxon>
        <taxon>Squamata</taxon>
        <taxon>Bifurcata</taxon>
        <taxon>Unidentata</taxon>
        <taxon>Episquamata</taxon>
        <taxon>Toxicofera</taxon>
        <taxon>Serpentes</taxon>
        <taxon>Colubroidea</taxon>
        <taxon>Elapidae</taxon>
        <taxon>Hydrophiinae</taxon>
        <taxon>Pseudonaja</taxon>
    </lineage>
</organism>
<name>A0A670Z0A8_PSETE</name>
<proteinExistence type="predicted"/>
<accession>A0A670Z0A8</accession>
<dbReference type="Pfam" id="PF04419">
    <property type="entry name" value="SERF-like_N"/>
    <property type="match status" value="1"/>
</dbReference>
<keyword evidence="4" id="KW-1185">Reference proteome</keyword>
<dbReference type="Ensembl" id="ENSPTXT00000017937.1">
    <property type="protein sequence ID" value="ENSPTXP00000017410.1"/>
    <property type="gene ID" value="ENSPTXG00000011969.1"/>
</dbReference>
<protein>
    <recommendedName>
        <fullName evidence="2">Small EDRK-rich factor-like N-terminal domain-containing protein</fullName>
    </recommendedName>
</protein>
<feature type="compositionally biased region" description="Basic and acidic residues" evidence="1">
    <location>
        <begin position="1"/>
        <end position="30"/>
    </location>
</feature>
<reference evidence="3" key="2">
    <citation type="submission" date="2025-09" db="UniProtKB">
        <authorList>
            <consortium name="Ensembl"/>
        </authorList>
    </citation>
    <scope>IDENTIFICATION</scope>
</reference>
<evidence type="ECO:0000313" key="4">
    <source>
        <dbReference type="Proteomes" id="UP000472273"/>
    </source>
</evidence>
<dbReference type="Proteomes" id="UP000472273">
    <property type="component" value="Unplaced"/>
</dbReference>
<feature type="compositionally biased region" description="Polar residues" evidence="1">
    <location>
        <begin position="31"/>
        <end position="51"/>
    </location>
</feature>
<dbReference type="InterPro" id="IPR007513">
    <property type="entry name" value="SERF-like_N"/>
</dbReference>
<feature type="domain" description="Small EDRK-rich factor-like N-terminal" evidence="2">
    <location>
        <begin position="1"/>
        <end position="34"/>
    </location>
</feature>
<feature type="region of interest" description="Disordered" evidence="1">
    <location>
        <begin position="1"/>
        <end position="58"/>
    </location>
</feature>